<dbReference type="Gene3D" id="3.30.43.10">
    <property type="entry name" value="Uridine Diphospho-n-acetylenolpyruvylglucosamine Reductase, domain 2"/>
    <property type="match status" value="1"/>
</dbReference>
<dbReference type="InterPro" id="IPR016164">
    <property type="entry name" value="FAD-linked_Oxase-like_C"/>
</dbReference>
<dbReference type="InterPro" id="IPR016167">
    <property type="entry name" value="FAD-bd_PCMH_sub1"/>
</dbReference>
<dbReference type="PROSITE" id="PS51387">
    <property type="entry name" value="FAD_PCMH"/>
    <property type="match status" value="1"/>
</dbReference>
<keyword evidence="4 6" id="KW-0560">Oxidoreductase</keyword>
<accession>A0ABU1ZYN3</accession>
<dbReference type="Gene3D" id="1.10.45.10">
    <property type="entry name" value="Vanillyl-alcohol Oxidase, Chain A, domain 4"/>
    <property type="match status" value="1"/>
</dbReference>
<dbReference type="PANTHER" id="PTHR11748">
    <property type="entry name" value="D-LACTATE DEHYDROGENASE"/>
    <property type="match status" value="1"/>
</dbReference>
<dbReference type="InterPro" id="IPR016171">
    <property type="entry name" value="Vanillyl_alc_oxidase_C-sub2"/>
</dbReference>
<dbReference type="InterPro" id="IPR016166">
    <property type="entry name" value="FAD-bd_PCMH"/>
</dbReference>
<evidence type="ECO:0000313" key="7">
    <source>
        <dbReference type="Proteomes" id="UP001180840"/>
    </source>
</evidence>
<dbReference type="PANTHER" id="PTHR11748:SF114">
    <property type="entry name" value="ARYL-ALCOHOL OXIDASE VANILLYL-ALCOHOL OXIDASE (AFU_ORTHOLOGUE AFUA_3G09500)-RELATED"/>
    <property type="match status" value="1"/>
</dbReference>
<keyword evidence="2" id="KW-0285">Flavoprotein</keyword>
<dbReference type="Gene3D" id="3.40.462.10">
    <property type="entry name" value="FAD-linked oxidases, C-terminal domain"/>
    <property type="match status" value="1"/>
</dbReference>
<dbReference type="Pfam" id="PF02913">
    <property type="entry name" value="FAD-oxidase_C"/>
    <property type="match status" value="1"/>
</dbReference>
<reference evidence="6" key="1">
    <citation type="submission" date="2023-07" db="EMBL/GenBank/DDBJ databases">
        <title>Sequencing the genomes of 1000 actinobacteria strains.</title>
        <authorList>
            <person name="Klenk H.-P."/>
        </authorList>
    </citation>
    <scope>NUCLEOTIDE SEQUENCE</scope>
    <source>
        <strain evidence="6">DSM 107476</strain>
    </source>
</reference>
<comment type="cofactor">
    <cofactor evidence="1">
        <name>FAD</name>
        <dbReference type="ChEBI" id="CHEBI:57692"/>
    </cofactor>
</comment>
<evidence type="ECO:0000259" key="5">
    <source>
        <dbReference type="PROSITE" id="PS51387"/>
    </source>
</evidence>
<sequence>MTLKTDKHLATLTEELREAARRFQDIVGIDAVLIAPEDVKEFCDPYAGEEEQRFRPSFVVQPDSVDQVQQIVSTAAELGIHLWTSSTGRNYGYGGSAPVVSGSVVLNFRRMNKVLEINEEAGYALIEPGVRFFDLYEAIKAGGHKLWISVPDLGWGSVTGNALDHGYGYTVLGDNASAVCGMEVVLADGQVVRTGFGAIPGSPMWQRHRRGFGPALDSLFMQSNMGIVTKLGIWLMPEPESFTTGSVICADEARIPDLIDALRPLVMDGTIQGHPLITSAPEPPEGQRPHPMDDTSTGSALYKLAATLPPGRINARIAFYGAPSVNDAKEQILREAVQDIPGVTVDLRTYPGTAGAEDIHPLDLVPAGVPNMFLLDMMHKHFGQNIGHVDFSPVLPFDGQAAAEHEAFVQSVLREEDLVAAFGWIVNPRSLVGVCMIFFDTNDERQAAAARRVAGRMLEFASERGWGEYRAHPDLIDRVVEDYRFNDHALHRLYDRIKVALDPEGVLSPGNHGIWGGGHRPQPALPAV</sequence>
<organism evidence="6 7">
    <name type="scientific">Corynebacterium guangdongense</name>
    <dbReference type="NCBI Taxonomy" id="1783348"/>
    <lineage>
        <taxon>Bacteria</taxon>
        <taxon>Bacillati</taxon>
        <taxon>Actinomycetota</taxon>
        <taxon>Actinomycetes</taxon>
        <taxon>Mycobacteriales</taxon>
        <taxon>Corynebacteriaceae</taxon>
        <taxon>Corynebacterium</taxon>
    </lineage>
</organism>
<dbReference type="SUPFAM" id="SSF56176">
    <property type="entry name" value="FAD-binding/transporter-associated domain-like"/>
    <property type="match status" value="1"/>
</dbReference>
<evidence type="ECO:0000256" key="1">
    <source>
        <dbReference type="ARBA" id="ARBA00001974"/>
    </source>
</evidence>
<dbReference type="Pfam" id="PF01565">
    <property type="entry name" value="FAD_binding_4"/>
    <property type="match status" value="1"/>
</dbReference>
<dbReference type="InterPro" id="IPR036318">
    <property type="entry name" value="FAD-bd_PCMH-like_sf"/>
</dbReference>
<evidence type="ECO:0000256" key="3">
    <source>
        <dbReference type="ARBA" id="ARBA00022827"/>
    </source>
</evidence>
<evidence type="ECO:0000313" key="6">
    <source>
        <dbReference type="EMBL" id="MDR7329870.1"/>
    </source>
</evidence>
<comment type="caution">
    <text evidence="6">The sequence shown here is derived from an EMBL/GenBank/DDBJ whole genome shotgun (WGS) entry which is preliminary data.</text>
</comment>
<name>A0ABU1ZYN3_9CORY</name>
<dbReference type="Gene3D" id="3.30.465.10">
    <property type="match status" value="1"/>
</dbReference>
<proteinExistence type="predicted"/>
<evidence type="ECO:0000256" key="2">
    <source>
        <dbReference type="ARBA" id="ARBA00022630"/>
    </source>
</evidence>
<dbReference type="SUPFAM" id="SSF55103">
    <property type="entry name" value="FAD-linked oxidases, C-terminal domain"/>
    <property type="match status" value="1"/>
</dbReference>
<protein>
    <submittedName>
        <fullName evidence="6">4-cresol dehydrogenase (Hydroxylating)</fullName>
        <ecNumber evidence="6">1.17.9.1</ecNumber>
    </submittedName>
</protein>
<dbReference type="InterPro" id="IPR016169">
    <property type="entry name" value="FAD-bd_PCMH_sub2"/>
</dbReference>
<dbReference type="InterPro" id="IPR016170">
    <property type="entry name" value="Cytok_DH_C_sf"/>
</dbReference>
<dbReference type="RefSeq" id="WP_290195040.1">
    <property type="nucleotide sequence ID" value="NZ_CP047654.1"/>
</dbReference>
<keyword evidence="7" id="KW-1185">Reference proteome</keyword>
<feature type="domain" description="FAD-binding PCMH-type" evidence="5">
    <location>
        <begin position="52"/>
        <end position="238"/>
    </location>
</feature>
<dbReference type="GO" id="GO:0018695">
    <property type="term" value="F:4-cresol dehydrogenase (hydroxylating) activity"/>
    <property type="evidence" value="ECO:0007669"/>
    <property type="project" value="UniProtKB-EC"/>
</dbReference>
<dbReference type="EC" id="1.17.9.1" evidence="6"/>
<evidence type="ECO:0000256" key="4">
    <source>
        <dbReference type="ARBA" id="ARBA00023002"/>
    </source>
</evidence>
<dbReference type="InterPro" id="IPR006094">
    <property type="entry name" value="Oxid_FAD_bind_N"/>
</dbReference>
<keyword evidence="3" id="KW-0274">FAD</keyword>
<dbReference type="EMBL" id="JAVDXZ010000001">
    <property type="protein sequence ID" value="MDR7329870.1"/>
    <property type="molecule type" value="Genomic_DNA"/>
</dbReference>
<gene>
    <name evidence="6" type="ORF">J2S39_001546</name>
</gene>
<dbReference type="Proteomes" id="UP001180840">
    <property type="component" value="Unassembled WGS sequence"/>
</dbReference>
<dbReference type="InterPro" id="IPR004113">
    <property type="entry name" value="FAD-bd_oxidored_4_C"/>
</dbReference>